<dbReference type="EMBL" id="JANBPK010001221">
    <property type="protein sequence ID" value="KAJ2924433.1"/>
    <property type="molecule type" value="Genomic_DNA"/>
</dbReference>
<dbReference type="AlphaFoldDB" id="A0A9W8J266"/>
<evidence type="ECO:0000313" key="1">
    <source>
        <dbReference type="EMBL" id="KAJ2924433.1"/>
    </source>
</evidence>
<evidence type="ECO:0008006" key="3">
    <source>
        <dbReference type="Google" id="ProtNLM"/>
    </source>
</evidence>
<evidence type="ECO:0000313" key="2">
    <source>
        <dbReference type="Proteomes" id="UP001140091"/>
    </source>
</evidence>
<dbReference type="Proteomes" id="UP001140091">
    <property type="component" value="Unassembled WGS sequence"/>
</dbReference>
<dbReference type="OrthoDB" id="2593747at2759"/>
<sequence>MNKRSTLRSTVFKVPQHRFSKHSEVFADVFLLPLDGDKKSGKGTDEEHLIVLESYKALDFKALVKLLYPLRMISASYSLTKEECVGVFNLSTSRVNFAQTRDYAISSLSKMSLTSIEKVTLARDHKAAKWLKEGLNEVLTNINALTPDELKSQLGLETAFQLMWIQNQTPNNPPPI</sequence>
<gene>
    <name evidence="1" type="ORF">H1R20_g12656</name>
</gene>
<feature type="non-terminal residue" evidence="1">
    <location>
        <position position="1"/>
    </location>
</feature>
<accession>A0A9W8J266</accession>
<protein>
    <recommendedName>
        <fullName evidence="3">BTB domain-containing protein</fullName>
    </recommendedName>
</protein>
<keyword evidence="2" id="KW-1185">Reference proteome</keyword>
<organism evidence="1 2">
    <name type="scientific">Candolleomyces eurysporus</name>
    <dbReference type="NCBI Taxonomy" id="2828524"/>
    <lineage>
        <taxon>Eukaryota</taxon>
        <taxon>Fungi</taxon>
        <taxon>Dikarya</taxon>
        <taxon>Basidiomycota</taxon>
        <taxon>Agaricomycotina</taxon>
        <taxon>Agaricomycetes</taxon>
        <taxon>Agaricomycetidae</taxon>
        <taxon>Agaricales</taxon>
        <taxon>Agaricineae</taxon>
        <taxon>Psathyrellaceae</taxon>
        <taxon>Candolleomyces</taxon>
    </lineage>
</organism>
<comment type="caution">
    <text evidence="1">The sequence shown here is derived from an EMBL/GenBank/DDBJ whole genome shotgun (WGS) entry which is preliminary data.</text>
</comment>
<name>A0A9W8J266_9AGAR</name>
<reference evidence="1" key="1">
    <citation type="submission" date="2022-06" db="EMBL/GenBank/DDBJ databases">
        <title>Genome Sequence of Candolleomyces eurysporus.</title>
        <authorList>
            <person name="Buettner E."/>
        </authorList>
    </citation>
    <scope>NUCLEOTIDE SEQUENCE</scope>
    <source>
        <strain evidence="1">VTCC 930004</strain>
    </source>
</reference>
<proteinExistence type="predicted"/>